<keyword evidence="1" id="KW-0028">Amino-acid biosynthesis</keyword>
<dbReference type="EMBL" id="CP131061">
    <property type="protein sequence ID" value="WNY27286.1"/>
    <property type="molecule type" value="Genomic_DNA"/>
</dbReference>
<evidence type="ECO:0000256" key="2">
    <source>
        <dbReference type="ARBA" id="ARBA00022679"/>
    </source>
</evidence>
<reference evidence="8 9" key="1">
    <citation type="submission" date="2023-07" db="EMBL/GenBank/DDBJ databases">
        <title>Closed genome sequence of Methanosarcinaceae archaeon Am2.</title>
        <authorList>
            <person name="Poehlein A."/>
            <person name="Protasov E."/>
            <person name="Platt K."/>
            <person name="Reeh H."/>
            <person name="Daniel R."/>
            <person name="Brune A."/>
        </authorList>
    </citation>
    <scope>NUCLEOTIDE SEQUENCE [LARGE SCALE GENOMIC DNA]</scope>
    <source>
        <strain evidence="8 9">Am2</strain>
    </source>
</reference>
<dbReference type="Proteomes" id="UP001304970">
    <property type="component" value="Chromosome"/>
</dbReference>
<keyword evidence="2 8" id="KW-0808">Transferase</keyword>
<feature type="compositionally biased region" description="Low complexity" evidence="7">
    <location>
        <begin position="15"/>
        <end position="28"/>
    </location>
</feature>
<dbReference type="GO" id="GO:0009073">
    <property type="term" value="P:aromatic amino acid family biosynthetic process"/>
    <property type="evidence" value="ECO:0007669"/>
    <property type="project" value="UniProtKB-KW"/>
</dbReference>
<dbReference type="GO" id="GO:0005829">
    <property type="term" value="C:cytosol"/>
    <property type="evidence" value="ECO:0007669"/>
    <property type="project" value="TreeGrafter"/>
</dbReference>
<dbReference type="Pfam" id="PF01202">
    <property type="entry name" value="SKI"/>
    <property type="match status" value="1"/>
</dbReference>
<dbReference type="GO" id="GO:0005524">
    <property type="term" value="F:ATP binding"/>
    <property type="evidence" value="ECO:0007669"/>
    <property type="project" value="UniProtKB-KW"/>
</dbReference>
<dbReference type="GO" id="GO:0004765">
    <property type="term" value="F:shikimate kinase activity"/>
    <property type="evidence" value="ECO:0007669"/>
    <property type="project" value="UniProtKB-EC"/>
</dbReference>
<dbReference type="CDD" id="cd00464">
    <property type="entry name" value="SK"/>
    <property type="match status" value="1"/>
</dbReference>
<evidence type="ECO:0000256" key="3">
    <source>
        <dbReference type="ARBA" id="ARBA00022741"/>
    </source>
</evidence>
<dbReference type="GeneID" id="89228498"/>
<dbReference type="HAMAP" id="MF_00109">
    <property type="entry name" value="Shikimate_kinase"/>
    <property type="match status" value="1"/>
</dbReference>
<evidence type="ECO:0000256" key="7">
    <source>
        <dbReference type="SAM" id="MobiDB-lite"/>
    </source>
</evidence>
<accession>A0AA96VF90</accession>
<organism evidence="8 9">
    <name type="scientific">Methanolapillus ohkumae</name>
    <dbReference type="NCBI Taxonomy" id="3028298"/>
    <lineage>
        <taxon>Archaea</taxon>
        <taxon>Methanobacteriati</taxon>
        <taxon>Methanobacteriota</taxon>
        <taxon>Stenosarchaea group</taxon>
        <taxon>Methanomicrobia</taxon>
        <taxon>Methanosarcinales</taxon>
        <taxon>Methanosarcinaceae</taxon>
        <taxon>Methanolapillus</taxon>
    </lineage>
</organism>
<dbReference type="InterPro" id="IPR031322">
    <property type="entry name" value="Shikimate/glucono_kinase"/>
</dbReference>
<dbReference type="SUPFAM" id="SSF52540">
    <property type="entry name" value="P-loop containing nucleoside triphosphate hydrolases"/>
    <property type="match status" value="1"/>
</dbReference>
<feature type="region of interest" description="Disordered" evidence="7">
    <location>
        <begin position="1"/>
        <end position="28"/>
    </location>
</feature>
<keyword evidence="3" id="KW-0547">Nucleotide-binding</keyword>
<evidence type="ECO:0000313" key="8">
    <source>
        <dbReference type="EMBL" id="WNY27286.1"/>
    </source>
</evidence>
<dbReference type="PRINTS" id="PR01100">
    <property type="entry name" value="SHIKIMTKNASE"/>
</dbReference>
<dbReference type="InterPro" id="IPR000623">
    <property type="entry name" value="Shikimate_kinase/TSH1"/>
</dbReference>
<evidence type="ECO:0000313" key="9">
    <source>
        <dbReference type="Proteomes" id="UP001304970"/>
    </source>
</evidence>
<dbReference type="PANTHER" id="PTHR21087">
    <property type="entry name" value="SHIKIMATE KINASE"/>
    <property type="match status" value="1"/>
</dbReference>
<sequence length="200" mass="22120">MTSKSTHSNEKSDPSTSTNSTSTNSTSTNSNGFANFSNIVLIGMPGAGKSTTGVLLAKTLCMSFLDTDLIIQEKTGMFLQDLVDRLGFSGFTNLEEEILLDIEPKNAVISTGGSVIYSEKAMKRLKKIGTIIYFDVSFPEIVHRIQNISTRGIALHDGQTLKDLYEERRPLYEKYADLTFSGDKKTVEEMVEEIAMKLKK</sequence>
<evidence type="ECO:0000256" key="4">
    <source>
        <dbReference type="ARBA" id="ARBA00022777"/>
    </source>
</evidence>
<keyword evidence="9" id="KW-1185">Reference proteome</keyword>
<evidence type="ECO:0000256" key="5">
    <source>
        <dbReference type="ARBA" id="ARBA00022840"/>
    </source>
</evidence>
<dbReference type="AlphaFoldDB" id="A0AA96VF90"/>
<keyword evidence="4 8" id="KW-0418">Kinase</keyword>
<proteinExistence type="inferred from homology"/>
<keyword evidence="5" id="KW-0067">ATP-binding</keyword>
<dbReference type="PANTHER" id="PTHR21087:SF16">
    <property type="entry name" value="SHIKIMATE KINASE 1, CHLOROPLASTIC"/>
    <property type="match status" value="1"/>
</dbReference>
<dbReference type="InterPro" id="IPR027417">
    <property type="entry name" value="P-loop_NTPase"/>
</dbReference>
<gene>
    <name evidence="8" type="primary">aroK</name>
    <name evidence="8" type="ORF">MsAm2_10780</name>
</gene>
<dbReference type="RefSeq" id="WP_338097259.1">
    <property type="nucleotide sequence ID" value="NZ_CP131061.1"/>
</dbReference>
<dbReference type="EC" id="2.7.1.71" evidence="8"/>
<dbReference type="Gene3D" id="3.40.50.300">
    <property type="entry name" value="P-loop containing nucleotide triphosphate hydrolases"/>
    <property type="match status" value="1"/>
</dbReference>
<evidence type="ECO:0000256" key="6">
    <source>
        <dbReference type="ARBA" id="ARBA00023141"/>
    </source>
</evidence>
<keyword evidence="6" id="KW-0057">Aromatic amino acid biosynthesis</keyword>
<name>A0AA96VF90_9EURY</name>
<protein>
    <submittedName>
        <fullName evidence="8">Shikimate kinase</fullName>
        <ecNumber evidence="8">2.7.1.71</ecNumber>
    </submittedName>
</protein>
<evidence type="ECO:0000256" key="1">
    <source>
        <dbReference type="ARBA" id="ARBA00022605"/>
    </source>
</evidence>
<dbReference type="GO" id="GO:0008652">
    <property type="term" value="P:amino acid biosynthetic process"/>
    <property type="evidence" value="ECO:0007669"/>
    <property type="project" value="UniProtKB-KW"/>
</dbReference>